<dbReference type="GO" id="GO:0016787">
    <property type="term" value="F:hydrolase activity"/>
    <property type="evidence" value="ECO:0007669"/>
    <property type="project" value="UniProtKB-KW"/>
</dbReference>
<dbReference type="GO" id="GO:0004520">
    <property type="term" value="F:DNA endonuclease activity"/>
    <property type="evidence" value="ECO:0007669"/>
    <property type="project" value="TreeGrafter"/>
</dbReference>
<dbReference type="GO" id="GO:0003676">
    <property type="term" value="F:nucleic acid binding"/>
    <property type="evidence" value="ECO:0007669"/>
    <property type="project" value="InterPro"/>
</dbReference>
<dbReference type="GO" id="GO:0006281">
    <property type="term" value="P:DNA repair"/>
    <property type="evidence" value="ECO:0007669"/>
    <property type="project" value="TreeGrafter"/>
</dbReference>
<keyword evidence="1" id="KW-0547">Nucleotide-binding</keyword>
<feature type="domain" description="Helicase ATP-binding" evidence="5">
    <location>
        <begin position="47"/>
        <end position="195"/>
    </location>
</feature>
<dbReference type="PROSITE" id="PS51192">
    <property type="entry name" value="HELICASE_ATP_BIND_1"/>
    <property type="match status" value="1"/>
</dbReference>
<dbReference type="Pfam" id="PF00271">
    <property type="entry name" value="Helicase_C"/>
    <property type="match status" value="1"/>
</dbReference>
<evidence type="ECO:0000259" key="5">
    <source>
        <dbReference type="PROSITE" id="PS51192"/>
    </source>
</evidence>
<evidence type="ECO:0000313" key="7">
    <source>
        <dbReference type="Proteomes" id="UP000294200"/>
    </source>
</evidence>
<dbReference type="PANTHER" id="PTHR45766">
    <property type="entry name" value="DNA ANNEALING HELICASE AND ENDONUCLEASE ZRANB3 FAMILY MEMBER"/>
    <property type="match status" value="1"/>
</dbReference>
<evidence type="ECO:0000256" key="1">
    <source>
        <dbReference type="ARBA" id="ARBA00022741"/>
    </source>
</evidence>
<accession>A0A4R0XPI3</accession>
<sequence>MQRRANVELRTAYNAFIESKRMSDPASGLTEIPALNQTLKPHQHDIVTWALRRGRAAVFAGTGLGKSFMQLEWARCVAEATDMPVLILAPLAVAAQTKREGEKFGIEVKHCREQSEVGDASIVVTNYDRLQKFDLEHFAGVVLDESSILKASDGKTRTAIIEAFKDYRFRLACTATPAPNDYMELGNHAEFLGVMTQEEMLAMFFIHDGGETQKWRLKGHAESEFWKWMCSWAVMLRKPSDLGYPNDGYDLPPLAIEQITVGVDHDRAQDTLFVMQAATLQDRIKERRETVEERCRAAVEIIARKPDTPWLVWCNLNSEAELMTKLIADAVEVRGSDKVEDKERKLLGFTDGQIRVMTTKPSVAGFGMNWQHCADMVFVGLNDSYEQLFQAIRRCWRFGQTKPVNVYLVAAETEGAVVANLHRKEADAERMAEQMVAHMQDITVATIRGTSRTKTEYNPSVEMTIPQFLEAA</sequence>
<reference evidence="6 7" key="1">
    <citation type="submission" date="2017-02" db="EMBL/GenBank/DDBJ databases">
        <title>Paraburkholderia sophoroidis sp. nov. and Paraburkholderia steynii sp. nov. rhizobial symbionts of the fynbos legume Hypocalyptus sophoroides.</title>
        <authorList>
            <person name="Steenkamp E.T."/>
            <person name="Beukes C.W."/>
            <person name="Van Zyl E."/>
            <person name="Avontuur J."/>
            <person name="Chan W.Y."/>
            <person name="Hassen A."/>
            <person name="Palmer M."/>
            <person name="Mthombeni L."/>
            <person name="Phalane F."/>
            <person name="Sereme K."/>
            <person name="Venter S.N."/>
        </authorList>
    </citation>
    <scope>NUCLEOTIDE SEQUENCE [LARGE SCALE GENOMIC DNA]</scope>
    <source>
        <strain evidence="6 7">HC1.1ba</strain>
    </source>
</reference>
<dbReference type="SUPFAM" id="SSF52540">
    <property type="entry name" value="P-loop containing nucleoside triphosphate hydrolases"/>
    <property type="match status" value="2"/>
</dbReference>
<dbReference type="GO" id="GO:0005524">
    <property type="term" value="F:ATP binding"/>
    <property type="evidence" value="ECO:0007669"/>
    <property type="project" value="UniProtKB-KW"/>
</dbReference>
<protein>
    <submittedName>
        <fullName evidence="6">Helicase</fullName>
    </submittedName>
</protein>
<keyword evidence="3 6" id="KW-0347">Helicase</keyword>
<evidence type="ECO:0000256" key="4">
    <source>
        <dbReference type="ARBA" id="ARBA00022840"/>
    </source>
</evidence>
<keyword evidence="4" id="KW-0067">ATP-binding</keyword>
<gene>
    <name evidence="6" type="ORF">BZM27_05880</name>
</gene>
<keyword evidence="7" id="KW-1185">Reference proteome</keyword>
<proteinExistence type="predicted"/>
<organism evidence="6 7">
    <name type="scientific">Paraburkholderia steynii</name>
    <dbReference type="NCBI Taxonomy" id="1245441"/>
    <lineage>
        <taxon>Bacteria</taxon>
        <taxon>Pseudomonadati</taxon>
        <taxon>Pseudomonadota</taxon>
        <taxon>Betaproteobacteria</taxon>
        <taxon>Burkholderiales</taxon>
        <taxon>Burkholderiaceae</taxon>
        <taxon>Paraburkholderia</taxon>
    </lineage>
</organism>
<dbReference type="InterPro" id="IPR027417">
    <property type="entry name" value="P-loop_NTPase"/>
</dbReference>
<comment type="caution">
    <text evidence="6">The sequence shown here is derived from an EMBL/GenBank/DDBJ whole genome shotgun (WGS) entry which is preliminary data.</text>
</comment>
<dbReference type="Pfam" id="PF00270">
    <property type="entry name" value="DEAD"/>
    <property type="match status" value="1"/>
</dbReference>
<dbReference type="GO" id="GO:0031297">
    <property type="term" value="P:replication fork processing"/>
    <property type="evidence" value="ECO:0007669"/>
    <property type="project" value="TreeGrafter"/>
</dbReference>
<evidence type="ECO:0000256" key="2">
    <source>
        <dbReference type="ARBA" id="ARBA00022801"/>
    </source>
</evidence>
<evidence type="ECO:0000313" key="6">
    <source>
        <dbReference type="EMBL" id="TCG09329.1"/>
    </source>
</evidence>
<dbReference type="InterPro" id="IPR001650">
    <property type="entry name" value="Helicase_C-like"/>
</dbReference>
<dbReference type="SMART" id="SM00487">
    <property type="entry name" value="DEXDc"/>
    <property type="match status" value="1"/>
</dbReference>
<dbReference type="PANTHER" id="PTHR45766:SF3">
    <property type="entry name" value="DNA ANNEALING HELICASE AND ENDONUCLEASE ZRANB3"/>
    <property type="match status" value="1"/>
</dbReference>
<keyword evidence="2" id="KW-0378">Hydrolase</keyword>
<dbReference type="InterPro" id="IPR011545">
    <property type="entry name" value="DEAD/DEAH_box_helicase_dom"/>
</dbReference>
<dbReference type="EMBL" id="MWML01000013">
    <property type="protein sequence ID" value="TCG09329.1"/>
    <property type="molecule type" value="Genomic_DNA"/>
</dbReference>
<evidence type="ECO:0000256" key="3">
    <source>
        <dbReference type="ARBA" id="ARBA00022806"/>
    </source>
</evidence>
<dbReference type="AlphaFoldDB" id="A0A4R0XPI3"/>
<dbReference type="Gene3D" id="3.40.50.300">
    <property type="entry name" value="P-loop containing nucleotide triphosphate hydrolases"/>
    <property type="match status" value="2"/>
</dbReference>
<name>A0A4R0XPI3_9BURK</name>
<dbReference type="GO" id="GO:0004386">
    <property type="term" value="F:helicase activity"/>
    <property type="evidence" value="ECO:0007669"/>
    <property type="project" value="UniProtKB-KW"/>
</dbReference>
<dbReference type="Proteomes" id="UP000294200">
    <property type="component" value="Unassembled WGS sequence"/>
</dbReference>
<dbReference type="InterPro" id="IPR014001">
    <property type="entry name" value="Helicase_ATP-bd"/>
</dbReference>